<proteinExistence type="predicted"/>
<accession>L9W7A7</accession>
<keyword evidence="1" id="KW-1133">Transmembrane helix</keyword>
<dbReference type="Proteomes" id="UP000011661">
    <property type="component" value="Unassembled WGS sequence"/>
</dbReference>
<dbReference type="OrthoDB" id="201989at2157"/>
<organism evidence="3 4">
    <name type="scientific">Natronorubrum sulfidifaciens JCM 14089</name>
    <dbReference type="NCBI Taxonomy" id="1230460"/>
    <lineage>
        <taxon>Archaea</taxon>
        <taxon>Methanobacteriati</taxon>
        <taxon>Methanobacteriota</taxon>
        <taxon>Stenosarchaea group</taxon>
        <taxon>Halobacteria</taxon>
        <taxon>Halobacteriales</taxon>
        <taxon>Natrialbaceae</taxon>
        <taxon>Natronorubrum</taxon>
    </lineage>
</organism>
<dbReference type="EMBL" id="AOHX01000037">
    <property type="protein sequence ID" value="ELY45136.1"/>
    <property type="molecule type" value="Genomic_DNA"/>
</dbReference>
<keyword evidence="3" id="KW-0966">Cell projection</keyword>
<gene>
    <name evidence="3" type="ORF">C495_09345</name>
</gene>
<name>L9W7A7_9EURY</name>
<dbReference type="AlphaFoldDB" id="L9W7A7"/>
<protein>
    <submittedName>
        <fullName evidence="3">Flagellin domain-containing protein</fullName>
    </submittedName>
</protein>
<dbReference type="PATRIC" id="fig|1230460.4.peg.1892"/>
<evidence type="ECO:0000259" key="2">
    <source>
        <dbReference type="Pfam" id="PF07790"/>
    </source>
</evidence>
<keyword evidence="1" id="KW-0472">Membrane</keyword>
<comment type="caution">
    <text evidence="3">The sequence shown here is derived from an EMBL/GenBank/DDBJ whole genome shotgun (WGS) entry which is preliminary data.</text>
</comment>
<feature type="domain" description="Archaeal Type IV pilin N-terminal" evidence="2">
    <location>
        <begin position="18"/>
        <end position="91"/>
    </location>
</feature>
<evidence type="ECO:0000256" key="1">
    <source>
        <dbReference type="SAM" id="Phobius"/>
    </source>
</evidence>
<keyword evidence="1" id="KW-0812">Transmembrane</keyword>
<dbReference type="InterPro" id="IPR012859">
    <property type="entry name" value="Pilin_N_archaeal"/>
</dbReference>
<feature type="transmembrane region" description="Helical" evidence="1">
    <location>
        <begin position="20"/>
        <end position="47"/>
    </location>
</feature>
<evidence type="ECO:0000313" key="3">
    <source>
        <dbReference type="EMBL" id="ELY45136.1"/>
    </source>
</evidence>
<dbReference type="Pfam" id="PF07790">
    <property type="entry name" value="Pilin_N"/>
    <property type="match status" value="1"/>
</dbReference>
<keyword evidence="3" id="KW-0969">Cilium</keyword>
<reference evidence="3 4" key="1">
    <citation type="journal article" date="2014" name="PLoS Genet.">
        <title>Phylogenetically driven sequencing of extremely halophilic archaea reveals strategies for static and dynamic osmo-response.</title>
        <authorList>
            <person name="Becker E.A."/>
            <person name="Seitzer P.M."/>
            <person name="Tritt A."/>
            <person name="Larsen D."/>
            <person name="Krusor M."/>
            <person name="Yao A.I."/>
            <person name="Wu D."/>
            <person name="Madern D."/>
            <person name="Eisen J.A."/>
            <person name="Darling A.E."/>
            <person name="Facciotti M.T."/>
        </authorList>
    </citation>
    <scope>NUCLEOTIDE SEQUENCE [LARGE SCALE GENOMIC DNA]</scope>
    <source>
        <strain evidence="3 4">JCM 14089</strain>
    </source>
</reference>
<dbReference type="InterPro" id="IPR013373">
    <property type="entry name" value="Flagellin/pilin_N_arc"/>
</dbReference>
<sequence>MTDRPDANHPTATLGASRGLSPLVGLVALLALTVALAAVVAVGVGALSLEAGAPTTAFDLAVDGETSTITIEHVGGEPIDVTALSMTVAVDDEDLTNQPPVPFVGATGFDGTPTGPFNAATDSEWRAGERATVVVADTNDPHIETGDVVTVTLTVDDARIAVLEATAR</sequence>
<evidence type="ECO:0000313" key="4">
    <source>
        <dbReference type="Proteomes" id="UP000011661"/>
    </source>
</evidence>
<keyword evidence="3" id="KW-0282">Flagellum</keyword>
<keyword evidence="4" id="KW-1185">Reference proteome</keyword>
<dbReference type="NCBIfam" id="TIGR02537">
    <property type="entry name" value="arch_flag_Nterm"/>
    <property type="match status" value="1"/>
</dbReference>
<dbReference type="RefSeq" id="WP_008162199.1">
    <property type="nucleotide sequence ID" value="NZ_AOHX01000037.1"/>
</dbReference>
<dbReference type="eggNOG" id="arCOG02425">
    <property type="taxonomic scope" value="Archaea"/>
</dbReference>